<dbReference type="EMBL" id="AY423429">
    <property type="protein sequence ID" value="AAQ97144.1"/>
    <property type="molecule type" value="Genomic_DNA"/>
</dbReference>
<dbReference type="RefSeq" id="WP_025989254.1">
    <property type="nucleotide sequence ID" value="NZ_JAAOKP010000044.1"/>
</dbReference>
<accession>Q6TE20</accession>
<organism evidence="2">
    <name type="scientific">Vibrio cholerae</name>
    <dbReference type="NCBI Taxonomy" id="666"/>
    <lineage>
        <taxon>Bacteria</taxon>
        <taxon>Pseudomonadati</taxon>
        <taxon>Pseudomonadota</taxon>
        <taxon>Gammaproteobacteria</taxon>
        <taxon>Vibrionales</taxon>
        <taxon>Vibrionaceae</taxon>
        <taxon>Vibrio</taxon>
    </lineage>
</organism>
<name>Q6TE20_VIBCL</name>
<proteinExistence type="predicted"/>
<sequence length="171" mass="18639">MTQPVQEPIQATDLNANLMSSKNKQGSKVVNPKTNQLSFGRIPSNNNGIPTGEIYLKLGFIGSGKMRTGAYGARHIWEKHKKDLNIESPEETPEVIANILKEGVDVLVNFEANHDPHRPVVLNTELGRVALSLYVEHGINAYSIVSAYGNKNAVGTVIGQLESPIINTPEN</sequence>
<reference evidence="2" key="1">
    <citation type="journal article" date="2007" name="J. Microbiol.">
        <title>pVC, a small cryptic plasmid from the environmental isolate of Vibrio cholerae MP-1.</title>
        <authorList>
            <person name="Zhang R."/>
            <person name="Wang Y."/>
            <person name="Leung P.C."/>
            <person name="Gu J.D."/>
        </authorList>
    </citation>
    <scope>NUCLEOTIDE SEQUENCE</scope>
    <source>
        <plasmid evidence="2">pVC</plasmid>
    </source>
</reference>
<protein>
    <submittedName>
        <fullName evidence="2">ORF2 protein</fullName>
    </submittedName>
</protein>
<feature type="region of interest" description="Disordered" evidence="1">
    <location>
        <begin position="20"/>
        <end position="42"/>
    </location>
</feature>
<keyword evidence="2" id="KW-0614">Plasmid</keyword>
<geneLocation type="plasmid" evidence="2">
    <name>pVC</name>
</geneLocation>
<evidence type="ECO:0000256" key="1">
    <source>
        <dbReference type="SAM" id="MobiDB-lite"/>
    </source>
</evidence>
<dbReference type="AlphaFoldDB" id="Q6TE20"/>
<evidence type="ECO:0000313" key="2">
    <source>
        <dbReference type="EMBL" id="AAQ97144.1"/>
    </source>
</evidence>